<proteinExistence type="predicted"/>
<comment type="caution">
    <text evidence="2">The sequence shown here is derived from an EMBL/GenBank/DDBJ whole genome shotgun (WGS) entry which is preliminary data.</text>
</comment>
<reference evidence="2 3" key="1">
    <citation type="submission" date="2019-12" db="EMBL/GenBank/DDBJ databases">
        <title>Hymenobacter sp. HMF4947 Genome sequencing and assembly.</title>
        <authorList>
            <person name="Kang H."/>
            <person name="Cha I."/>
            <person name="Kim H."/>
            <person name="Joh K."/>
        </authorList>
    </citation>
    <scope>NUCLEOTIDE SEQUENCE [LARGE SCALE GENOMIC DNA]</scope>
    <source>
        <strain evidence="2 3">HMF4947</strain>
    </source>
</reference>
<keyword evidence="3" id="KW-1185">Reference proteome</keyword>
<dbReference type="PANTHER" id="PTHR33361:SF15">
    <property type="entry name" value="DUF885 FAMILY LIPOPROTEIN"/>
    <property type="match status" value="1"/>
</dbReference>
<feature type="chain" id="PRO_5029558378" evidence="1">
    <location>
        <begin position="21"/>
        <end position="588"/>
    </location>
</feature>
<accession>A0A7K1TB40</accession>
<keyword evidence="1" id="KW-0732">Signal</keyword>
<sequence>MKLRYLPLLALALPACTSNPPETTAAQAAATPADARFDRFKDRFILDLWKQNPDYASSQGFHKYDSLLVIPNEQQRRSDAAFMAKNLGALAGFTLDSLSPGNQIDLRLLANELRSARWYADTLRNWQWNPASYNLGASVGDLLNGRHYPLDRRLRNISDKIAQAGAYYAAARANISHPTREHAALGVAQNEGGLAVFGPALADSVRKSGLSAAEKQLLSQRIAGAQQAVQGYVDFLKQEVLTQQSFRSFRLGRALFDRKFALDIQSRYSAAQVLELAQKHKADLLHDMGRRAARLFPKYCAGQPLPKDTLLLIRQVIDKLTLKHAPREGFVDAVKRQIPTLTKFVNDHHLLTQDPSKPLVVRETPLYMRGSGAGASVSPPGPYDKQANTYYNVEPLPPTWTAAQAESYLREYNDYTLQILNIHEAIPGHYTQLVYANRSPSLVKSIFGNGAMVEGWAVYSERMMLESGYGNNSDEIWLLWDKWNMRSTLNAVVDNLIQTQNASEKDVVALLTGAGFQEEAEARNKWHRATLSQVQLSSYFTGYTEIVALRDEVKAREGAKFNLKNFNELFLSYGSAPVKYIRELMLHR</sequence>
<dbReference type="Proteomes" id="UP000441336">
    <property type="component" value="Unassembled WGS sequence"/>
</dbReference>
<dbReference type="PANTHER" id="PTHR33361">
    <property type="entry name" value="GLR0591 PROTEIN"/>
    <property type="match status" value="1"/>
</dbReference>
<dbReference type="InterPro" id="IPR010281">
    <property type="entry name" value="DUF885"/>
</dbReference>
<name>A0A7K1TB40_9BACT</name>
<evidence type="ECO:0000313" key="2">
    <source>
        <dbReference type="EMBL" id="MVN75411.1"/>
    </source>
</evidence>
<evidence type="ECO:0000313" key="3">
    <source>
        <dbReference type="Proteomes" id="UP000441336"/>
    </source>
</evidence>
<evidence type="ECO:0000256" key="1">
    <source>
        <dbReference type="SAM" id="SignalP"/>
    </source>
</evidence>
<dbReference type="EMBL" id="WQKZ01000001">
    <property type="protein sequence ID" value="MVN75411.1"/>
    <property type="molecule type" value="Genomic_DNA"/>
</dbReference>
<dbReference type="Pfam" id="PF05960">
    <property type="entry name" value="DUF885"/>
    <property type="match status" value="1"/>
</dbReference>
<feature type="signal peptide" evidence="1">
    <location>
        <begin position="1"/>
        <end position="20"/>
    </location>
</feature>
<gene>
    <name evidence="2" type="ORF">GO988_03645</name>
</gene>
<organism evidence="2 3">
    <name type="scientific">Hymenobacter ginkgonis</name>
    <dbReference type="NCBI Taxonomy" id="2682976"/>
    <lineage>
        <taxon>Bacteria</taxon>
        <taxon>Pseudomonadati</taxon>
        <taxon>Bacteroidota</taxon>
        <taxon>Cytophagia</taxon>
        <taxon>Cytophagales</taxon>
        <taxon>Hymenobacteraceae</taxon>
        <taxon>Hymenobacter</taxon>
    </lineage>
</organism>
<protein>
    <submittedName>
        <fullName evidence="2">DUF885 family protein</fullName>
    </submittedName>
</protein>
<dbReference type="AlphaFoldDB" id="A0A7K1TB40"/>
<dbReference type="RefSeq" id="WP_157562149.1">
    <property type="nucleotide sequence ID" value="NZ_WQKZ01000001.1"/>
</dbReference>